<dbReference type="PANTHER" id="PTHR33434">
    <property type="entry name" value="DEGV DOMAIN-CONTAINING PROTEIN DR_1986-RELATED"/>
    <property type="match status" value="1"/>
</dbReference>
<dbReference type="InterPro" id="IPR033470">
    <property type="entry name" value="FakA-like_C"/>
</dbReference>
<dbReference type="SMART" id="SM01121">
    <property type="entry name" value="Dak1_2"/>
    <property type="match status" value="1"/>
</dbReference>
<feature type="domain" description="DhaL" evidence="2">
    <location>
        <begin position="9"/>
        <end position="201"/>
    </location>
</feature>
<evidence type="ECO:0000313" key="4">
    <source>
        <dbReference type="Proteomes" id="UP000460257"/>
    </source>
</evidence>
<evidence type="ECO:0000313" key="3">
    <source>
        <dbReference type="EMBL" id="MQN01467.1"/>
    </source>
</evidence>
<dbReference type="Pfam" id="PF02734">
    <property type="entry name" value="Dak2"/>
    <property type="match status" value="1"/>
</dbReference>
<dbReference type="InterPro" id="IPR048394">
    <property type="entry name" value="FakA-like_M"/>
</dbReference>
<dbReference type="GO" id="GO:0004371">
    <property type="term" value="F:glycerone kinase activity"/>
    <property type="evidence" value="ECO:0007669"/>
    <property type="project" value="InterPro"/>
</dbReference>
<dbReference type="GO" id="GO:0006071">
    <property type="term" value="P:glycerol metabolic process"/>
    <property type="evidence" value="ECO:0007669"/>
    <property type="project" value="InterPro"/>
</dbReference>
<name>A0A6N7IYN9_9FIRM</name>
<feature type="compositionally biased region" description="Low complexity" evidence="1">
    <location>
        <begin position="308"/>
        <end position="321"/>
    </location>
</feature>
<dbReference type="InterPro" id="IPR036117">
    <property type="entry name" value="DhaL_dom_sf"/>
</dbReference>
<dbReference type="InterPro" id="IPR019986">
    <property type="entry name" value="YloV-like"/>
</dbReference>
<protein>
    <submittedName>
        <fullName evidence="3">DAK2 domain-containing protein</fullName>
    </submittedName>
</protein>
<reference evidence="3" key="1">
    <citation type="journal article" date="2020" name="Appl. Environ. Microbiol.">
        <title>Medium-Chain Fatty Acid Synthesis by 'Candidatus Weimeria bifida' gen. nov., sp. nov., and 'Candidatus Pseudoramibacter fermentans' sp. nov.</title>
        <authorList>
            <person name="Scarborough M.J."/>
            <person name="Myers K.S."/>
            <person name="Donohue T.J."/>
            <person name="Noguera D.R."/>
        </authorList>
    </citation>
    <scope>NUCLEOTIDE SEQUENCE</scope>
    <source>
        <strain evidence="3">LCO1.1</strain>
    </source>
</reference>
<gene>
    <name evidence="3" type="ORF">FRC54_05995</name>
</gene>
<keyword evidence="4" id="KW-1185">Reference proteome</keyword>
<feature type="region of interest" description="Disordered" evidence="1">
    <location>
        <begin position="308"/>
        <end position="336"/>
    </location>
</feature>
<dbReference type="Pfam" id="PF13684">
    <property type="entry name" value="FakA-like_C"/>
    <property type="match status" value="1"/>
</dbReference>
<dbReference type="PROSITE" id="PS51480">
    <property type="entry name" value="DHAL"/>
    <property type="match status" value="1"/>
</dbReference>
<evidence type="ECO:0000259" key="2">
    <source>
        <dbReference type="PROSITE" id="PS51480"/>
    </source>
</evidence>
<dbReference type="InterPro" id="IPR004007">
    <property type="entry name" value="DhaL_dom"/>
</dbReference>
<dbReference type="Proteomes" id="UP000460257">
    <property type="component" value="Unassembled WGS sequence"/>
</dbReference>
<comment type="caution">
    <text evidence="3">The sequence shown here is derived from an EMBL/GenBank/DDBJ whole genome shotgun (WGS) entry which is preliminary data.</text>
</comment>
<dbReference type="PANTHER" id="PTHR33434:SF4">
    <property type="entry name" value="PHOSPHATASE PROTEIN"/>
    <property type="match status" value="1"/>
</dbReference>
<dbReference type="InterPro" id="IPR050270">
    <property type="entry name" value="DegV_domain_contain"/>
</dbReference>
<dbReference type="SUPFAM" id="SSF101473">
    <property type="entry name" value="DhaL-like"/>
    <property type="match status" value="1"/>
</dbReference>
<sequence length="556" mass="59301">MAVNSIDAALISKMFLAGARYLENQKDHINELNVFPVPDGDTGTNMTATIMSAAKAVSDLIKPDMKSLSKAMSSGSLRGARGNSGVILSQLIRGFTKVMRNVDVIDAESLTEGLQKATETAYRAVMKPKEGTILTVAKAASDACADAAVETDDLIEIGGKVVEAATAALESTPELLPVLKEAGVVDSGGSGLLEVLKGAYDYLCGKDIDITIEEEKPDEEEIEEEEKVKFTYRVSFSLKAPENFATGVDADLTEYLSGIGDDVKLSADSRTMQISLLTNVPGKALNHSLKLGDAYDIHITNIKLDGKAPAAETAEPAATAENSDKPAKEPAEEETPLKEIGFVAVSSGEGLDEIFTGLGADVVIKGGQTMNPSTNDILEAAEKVNAKNVFILPNNKNIVLAASQAADILEDKKGIVIPAKTIPQGITALVNFIPDQSVEENQKRMTEELSKVKSGEVTYAVRDTSVDGKAIKAGDYMGITDLGIKAVNESIVETFKEMLNDMVDDDSALITIYTGADAREAETHEITDMINQTYPSIEVDVQNGGQNVYYYIVSVE</sequence>
<dbReference type="NCBIfam" id="TIGR03599">
    <property type="entry name" value="YloV"/>
    <property type="match status" value="1"/>
</dbReference>
<proteinExistence type="predicted"/>
<dbReference type="Gene3D" id="1.25.40.340">
    <property type="match status" value="1"/>
</dbReference>
<dbReference type="Pfam" id="PF21645">
    <property type="entry name" value="FakA-like_M"/>
    <property type="match status" value="1"/>
</dbReference>
<organism evidence="3 4">
    <name type="scientific">Candidatus Weimeria bifida</name>
    <dbReference type="NCBI Taxonomy" id="2599074"/>
    <lineage>
        <taxon>Bacteria</taxon>
        <taxon>Bacillati</taxon>
        <taxon>Bacillota</taxon>
        <taxon>Clostridia</taxon>
        <taxon>Lachnospirales</taxon>
        <taxon>Lachnospiraceae</taxon>
        <taxon>Candidatus Weimeria</taxon>
    </lineage>
</organism>
<dbReference type="AlphaFoldDB" id="A0A6N7IYN9"/>
<evidence type="ECO:0000256" key="1">
    <source>
        <dbReference type="SAM" id="MobiDB-lite"/>
    </source>
</evidence>
<dbReference type="SMART" id="SM01120">
    <property type="entry name" value="Dak2"/>
    <property type="match status" value="1"/>
</dbReference>
<dbReference type="EMBL" id="VOGC01000006">
    <property type="protein sequence ID" value="MQN01467.1"/>
    <property type="molecule type" value="Genomic_DNA"/>
</dbReference>
<accession>A0A6N7IYN9</accession>